<dbReference type="Proteomes" id="UP000295083">
    <property type="component" value="Unassembled WGS sequence"/>
</dbReference>
<reference evidence="2 3" key="1">
    <citation type="submission" date="2018-11" db="EMBL/GenBank/DDBJ databases">
        <title>Genome sequence and assembly of Colletotrichum spinosum.</title>
        <authorList>
            <person name="Gan P."/>
            <person name="Shirasu K."/>
        </authorList>
    </citation>
    <scope>NUCLEOTIDE SEQUENCE [LARGE SCALE GENOMIC DNA]</scope>
    <source>
        <strain evidence="2 3">CBS 515.97</strain>
    </source>
</reference>
<keyword evidence="3" id="KW-1185">Reference proteome</keyword>
<evidence type="ECO:0000313" key="2">
    <source>
        <dbReference type="EMBL" id="TDZ34712.1"/>
    </source>
</evidence>
<accession>A0A4R8Q827</accession>
<keyword evidence="1" id="KW-0732">Signal</keyword>
<feature type="chain" id="PRO_5020662370" evidence="1">
    <location>
        <begin position="20"/>
        <end position="70"/>
    </location>
</feature>
<dbReference type="AlphaFoldDB" id="A0A4R8Q827"/>
<feature type="signal peptide" evidence="1">
    <location>
        <begin position="1"/>
        <end position="19"/>
    </location>
</feature>
<proteinExistence type="predicted"/>
<dbReference type="EMBL" id="QAPG01000050">
    <property type="protein sequence ID" value="TDZ34712.1"/>
    <property type="molecule type" value="Genomic_DNA"/>
</dbReference>
<gene>
    <name evidence="2" type="ORF">C8035_v002590</name>
</gene>
<evidence type="ECO:0000256" key="1">
    <source>
        <dbReference type="SAM" id="SignalP"/>
    </source>
</evidence>
<protein>
    <submittedName>
        <fullName evidence="2">Uncharacterized protein</fullName>
    </submittedName>
</protein>
<comment type="caution">
    <text evidence="2">The sequence shown here is derived from an EMBL/GenBank/DDBJ whole genome shotgun (WGS) entry which is preliminary data.</text>
</comment>
<evidence type="ECO:0000313" key="3">
    <source>
        <dbReference type="Proteomes" id="UP000295083"/>
    </source>
</evidence>
<organism evidence="2 3">
    <name type="scientific">Colletotrichum spinosum</name>
    <dbReference type="NCBI Taxonomy" id="1347390"/>
    <lineage>
        <taxon>Eukaryota</taxon>
        <taxon>Fungi</taxon>
        <taxon>Dikarya</taxon>
        <taxon>Ascomycota</taxon>
        <taxon>Pezizomycotina</taxon>
        <taxon>Sordariomycetes</taxon>
        <taxon>Hypocreomycetidae</taxon>
        <taxon>Glomerellales</taxon>
        <taxon>Glomerellaceae</taxon>
        <taxon>Colletotrichum</taxon>
        <taxon>Colletotrichum orbiculare species complex</taxon>
    </lineage>
</organism>
<name>A0A4R8Q827_9PEZI</name>
<sequence>MLVAKIFSLTALLVSTVAAVPADSYAGTNPLAADLTKRAFRDIGECGSVKHCIGCCMSGACCTEASCGCR</sequence>